<feature type="compositionally biased region" description="Gly residues" evidence="1">
    <location>
        <begin position="219"/>
        <end position="231"/>
    </location>
</feature>
<keyword evidence="3" id="KW-1185">Reference proteome</keyword>
<feature type="compositionally biased region" description="Low complexity" evidence="1">
    <location>
        <begin position="232"/>
        <end position="246"/>
    </location>
</feature>
<dbReference type="SUPFAM" id="SSF69279">
    <property type="entry name" value="Phage tail proteins"/>
    <property type="match status" value="1"/>
</dbReference>
<evidence type="ECO:0000256" key="1">
    <source>
        <dbReference type="SAM" id="MobiDB-lite"/>
    </source>
</evidence>
<feature type="compositionally biased region" description="Low complexity" evidence="1">
    <location>
        <begin position="403"/>
        <end position="413"/>
    </location>
</feature>
<name>A0ABU8KAQ3_9HYPH</name>
<feature type="region of interest" description="Disordered" evidence="1">
    <location>
        <begin position="377"/>
        <end position="426"/>
    </location>
</feature>
<proteinExistence type="predicted"/>
<organism evidence="2 3">
    <name type="scientific">Mesorhizobium argentiipisi</name>
    <dbReference type="NCBI Taxonomy" id="3015175"/>
    <lineage>
        <taxon>Bacteria</taxon>
        <taxon>Pseudomonadati</taxon>
        <taxon>Pseudomonadota</taxon>
        <taxon>Alphaproteobacteria</taxon>
        <taxon>Hyphomicrobiales</taxon>
        <taxon>Phyllobacteriaceae</taxon>
        <taxon>Mesorhizobium</taxon>
    </lineage>
</organism>
<evidence type="ECO:0000313" key="2">
    <source>
        <dbReference type="EMBL" id="MEI9402293.1"/>
    </source>
</evidence>
<reference evidence="2 3" key="1">
    <citation type="submission" date="2022-12" db="EMBL/GenBank/DDBJ databases">
        <authorList>
            <person name="Muema E."/>
        </authorList>
    </citation>
    <scope>NUCLEOTIDE SEQUENCE [LARGE SCALE GENOMIC DNA]</scope>
    <source>
        <strain evidence="3">1330</strain>
    </source>
</reference>
<gene>
    <name evidence="2" type="ORF">O7A05_08965</name>
</gene>
<protein>
    <submittedName>
        <fullName evidence="2">Contractile injection system protein, VgrG/Pvc8 family</fullName>
    </submittedName>
</protein>
<sequence>MTPFASFSSDGADITGGLADRLLSVECHDEAEDKSDRVTIELDDRARWSDGAVAALPLIGSTITVTLGYREGQATEFGPYLIDDLEVSSPPRTLRVTGRSAKMPKSFRTPKTESYHQKTVGAIMQEIAGRNGYEAKIDPALSGIVIRHIDQRNESDMSFATRLAGMHDGVARPVAGKLAVAKRGTGKSVTGESLPTVTLTEADCSKWSFKYSARDEAGEAGGLDEGGGGTSAQGAAGDAGDTASGQTEGESIIDLPDDEDSGEGDKGGVRAYWTDIRTGETKESTSGQEPYHDLRYSYHNEAEAQAAADAYKNKSARGKASFSCDIGGDPTVQAEAKLILSSFRPYIPAEWRIKTATHRYGSGEGYTTSIDAELFAEKQKDVPAGVKKTKPTDDDKIDPDAPAEPVEPTAPTDGFIIDVPSDRAAQ</sequence>
<dbReference type="EMBL" id="JAPYKO010000004">
    <property type="protein sequence ID" value="MEI9402293.1"/>
    <property type="molecule type" value="Genomic_DNA"/>
</dbReference>
<evidence type="ECO:0000313" key="3">
    <source>
        <dbReference type="Proteomes" id="UP001366503"/>
    </source>
</evidence>
<accession>A0ABU8KAQ3</accession>
<dbReference type="RefSeq" id="WP_337092627.1">
    <property type="nucleotide sequence ID" value="NZ_JAPYKO010000004.1"/>
</dbReference>
<dbReference type="Pfam" id="PF05954">
    <property type="entry name" value="Phage_GPD"/>
    <property type="match status" value="1"/>
</dbReference>
<comment type="caution">
    <text evidence="2">The sequence shown here is derived from an EMBL/GenBank/DDBJ whole genome shotgun (WGS) entry which is preliminary data.</text>
</comment>
<feature type="region of interest" description="Disordered" evidence="1">
    <location>
        <begin position="218"/>
        <end position="291"/>
    </location>
</feature>
<dbReference type="Proteomes" id="UP001366503">
    <property type="component" value="Unassembled WGS sequence"/>
</dbReference>